<dbReference type="AlphaFoldDB" id="A0A0C3PRE0"/>
<dbReference type="EMBL" id="KN831950">
    <property type="protein sequence ID" value="KIO11164.1"/>
    <property type="molecule type" value="Genomic_DNA"/>
</dbReference>
<sequence length="70" mass="7717">PDRALTPILDEGDCWRLPKPTGHLGISLASPIAITHFSIKHTAVPTMNDWREAPHSMILWGFLEGASNVE</sequence>
<dbReference type="InParanoid" id="A0A0C3PRE0"/>
<reference evidence="2" key="2">
    <citation type="submission" date="2015-01" db="EMBL/GenBank/DDBJ databases">
        <title>Evolutionary Origins and Diversification of the Mycorrhizal Mutualists.</title>
        <authorList>
            <consortium name="DOE Joint Genome Institute"/>
            <consortium name="Mycorrhizal Genomics Consortium"/>
            <person name="Kohler A."/>
            <person name="Kuo A."/>
            <person name="Nagy L.G."/>
            <person name="Floudas D."/>
            <person name="Copeland A."/>
            <person name="Barry K.W."/>
            <person name="Cichocki N."/>
            <person name="Veneault-Fourrey C."/>
            <person name="LaButti K."/>
            <person name="Lindquist E.A."/>
            <person name="Lipzen A."/>
            <person name="Lundell T."/>
            <person name="Morin E."/>
            <person name="Murat C."/>
            <person name="Riley R."/>
            <person name="Ohm R."/>
            <person name="Sun H."/>
            <person name="Tunlid A."/>
            <person name="Henrissat B."/>
            <person name="Grigoriev I.V."/>
            <person name="Hibbett D.S."/>
            <person name="Martin F."/>
        </authorList>
    </citation>
    <scope>NUCLEOTIDE SEQUENCE [LARGE SCALE GENOMIC DNA]</scope>
    <source>
        <strain evidence="2">Marx 270</strain>
    </source>
</reference>
<dbReference type="Proteomes" id="UP000054217">
    <property type="component" value="Unassembled WGS sequence"/>
</dbReference>
<accession>A0A0C3PRE0</accession>
<keyword evidence="2" id="KW-1185">Reference proteome</keyword>
<evidence type="ECO:0008006" key="3">
    <source>
        <dbReference type="Google" id="ProtNLM"/>
    </source>
</evidence>
<name>A0A0C3PRE0_PISTI</name>
<protein>
    <recommendedName>
        <fullName evidence="3">SUN domain-containing protein</fullName>
    </recommendedName>
</protein>
<evidence type="ECO:0000313" key="2">
    <source>
        <dbReference type="Proteomes" id="UP000054217"/>
    </source>
</evidence>
<evidence type="ECO:0000313" key="1">
    <source>
        <dbReference type="EMBL" id="KIO11164.1"/>
    </source>
</evidence>
<feature type="non-terminal residue" evidence="1">
    <location>
        <position position="1"/>
    </location>
</feature>
<proteinExistence type="predicted"/>
<gene>
    <name evidence="1" type="ORF">M404DRAFT_44742</name>
</gene>
<feature type="non-terminal residue" evidence="1">
    <location>
        <position position="70"/>
    </location>
</feature>
<organism evidence="1 2">
    <name type="scientific">Pisolithus tinctorius Marx 270</name>
    <dbReference type="NCBI Taxonomy" id="870435"/>
    <lineage>
        <taxon>Eukaryota</taxon>
        <taxon>Fungi</taxon>
        <taxon>Dikarya</taxon>
        <taxon>Basidiomycota</taxon>
        <taxon>Agaricomycotina</taxon>
        <taxon>Agaricomycetes</taxon>
        <taxon>Agaricomycetidae</taxon>
        <taxon>Boletales</taxon>
        <taxon>Sclerodermatineae</taxon>
        <taxon>Pisolithaceae</taxon>
        <taxon>Pisolithus</taxon>
    </lineage>
</organism>
<dbReference type="Gene3D" id="2.60.120.260">
    <property type="entry name" value="Galactose-binding domain-like"/>
    <property type="match status" value="1"/>
</dbReference>
<reference evidence="1 2" key="1">
    <citation type="submission" date="2014-04" db="EMBL/GenBank/DDBJ databases">
        <authorList>
            <consortium name="DOE Joint Genome Institute"/>
            <person name="Kuo A."/>
            <person name="Kohler A."/>
            <person name="Costa M.D."/>
            <person name="Nagy L.G."/>
            <person name="Floudas D."/>
            <person name="Copeland A."/>
            <person name="Barry K.W."/>
            <person name="Cichocki N."/>
            <person name="Veneault-Fourrey C."/>
            <person name="LaButti K."/>
            <person name="Lindquist E.A."/>
            <person name="Lipzen A."/>
            <person name="Lundell T."/>
            <person name="Morin E."/>
            <person name="Murat C."/>
            <person name="Sun H."/>
            <person name="Tunlid A."/>
            <person name="Henrissat B."/>
            <person name="Grigoriev I.V."/>
            <person name="Hibbett D.S."/>
            <person name="Martin F."/>
            <person name="Nordberg H.P."/>
            <person name="Cantor M.N."/>
            <person name="Hua S.X."/>
        </authorList>
    </citation>
    <scope>NUCLEOTIDE SEQUENCE [LARGE SCALE GENOMIC DNA]</scope>
    <source>
        <strain evidence="1 2">Marx 270</strain>
    </source>
</reference>
<dbReference type="OrthoDB" id="2659060at2759"/>
<dbReference type="HOGENOM" id="CLU_2764859_0_0_1"/>